<comment type="caution">
    <text evidence="3">The sequence shown here is derived from an EMBL/GenBank/DDBJ whole genome shotgun (WGS) entry which is preliminary data.</text>
</comment>
<evidence type="ECO:0000313" key="4">
    <source>
        <dbReference type="Proteomes" id="UP001204144"/>
    </source>
</evidence>
<keyword evidence="1" id="KW-1133">Transmembrane helix</keyword>
<accession>A0AAE3H1A2</accession>
<reference evidence="3 4" key="1">
    <citation type="submission" date="2018-11" db="EMBL/GenBank/DDBJ databases">
        <title>Novel bacteria species description.</title>
        <authorList>
            <person name="Han J.-H."/>
        </authorList>
    </citation>
    <scope>NUCLEOTIDE SEQUENCE [LARGE SCALE GENOMIC DNA]</scope>
    <source>
        <strain evidence="3 4">KCTC23259</strain>
    </source>
</reference>
<dbReference type="RefSeq" id="WP_255035935.1">
    <property type="nucleotide sequence ID" value="NZ_RJUF01000007.1"/>
</dbReference>
<keyword evidence="1" id="KW-0472">Membrane</keyword>
<feature type="transmembrane region" description="Helical" evidence="1">
    <location>
        <begin position="82"/>
        <end position="100"/>
    </location>
</feature>
<keyword evidence="1" id="KW-0812">Transmembrane</keyword>
<feature type="chain" id="PRO_5042094075" description="DUF4129 domain-containing protein" evidence="2">
    <location>
        <begin position="22"/>
        <end position="232"/>
    </location>
</feature>
<dbReference type="AlphaFoldDB" id="A0AAE3H1A2"/>
<gene>
    <name evidence="3" type="ORF">EGI31_04385</name>
</gene>
<evidence type="ECO:0000256" key="1">
    <source>
        <dbReference type="SAM" id="Phobius"/>
    </source>
</evidence>
<dbReference type="EMBL" id="RJUF01000007">
    <property type="protein sequence ID" value="MCP9762181.1"/>
    <property type="molecule type" value="Genomic_DNA"/>
</dbReference>
<dbReference type="Proteomes" id="UP001204144">
    <property type="component" value="Unassembled WGS sequence"/>
</dbReference>
<feature type="signal peptide" evidence="2">
    <location>
        <begin position="1"/>
        <end position="21"/>
    </location>
</feature>
<evidence type="ECO:0000313" key="3">
    <source>
        <dbReference type="EMBL" id="MCP9762181.1"/>
    </source>
</evidence>
<keyword evidence="4" id="KW-1185">Reference proteome</keyword>
<organism evidence="3 4">
    <name type="scientific">Lacihabitans soyangensis</name>
    <dbReference type="NCBI Taxonomy" id="869394"/>
    <lineage>
        <taxon>Bacteria</taxon>
        <taxon>Pseudomonadati</taxon>
        <taxon>Bacteroidota</taxon>
        <taxon>Cytophagia</taxon>
        <taxon>Cytophagales</taxon>
        <taxon>Leadbetterellaceae</taxon>
        <taxon>Lacihabitans</taxon>
    </lineage>
</organism>
<evidence type="ECO:0008006" key="5">
    <source>
        <dbReference type="Google" id="ProtNLM"/>
    </source>
</evidence>
<keyword evidence="2" id="KW-0732">Signal</keyword>
<sequence length="232" mass="27294">MRNKTHIFFLVFFLAQLLSFAQSDSRGKRVEDLKKTVPELWYVDQKPPVDTTKKDTVDIKSEPYSGRETVFEPQNLENFFRFIQYLFFAVLAGAILYLVVKSKFSFGGFSNTNQKVNEEITESTKIERIEDLESVNFQTQIDKAEASQNYRLAIRVYYLWLIKNLSDAKFIDFQANKTNRQYCNEMSGSKYSLDFEECTKFYNFVWFGEFGISSADYQKIIAHYKKLIGRFL</sequence>
<protein>
    <recommendedName>
        <fullName evidence="5">DUF4129 domain-containing protein</fullName>
    </recommendedName>
</protein>
<name>A0AAE3H1A2_9BACT</name>
<evidence type="ECO:0000256" key="2">
    <source>
        <dbReference type="SAM" id="SignalP"/>
    </source>
</evidence>
<proteinExistence type="predicted"/>